<feature type="compositionally biased region" description="Low complexity" evidence="1">
    <location>
        <begin position="88"/>
        <end position="111"/>
    </location>
</feature>
<feature type="domain" description="Zinc-ribbon" evidence="3">
    <location>
        <begin position="2"/>
        <end position="24"/>
    </location>
</feature>
<accession>A0A974KX28</accession>
<organism evidence="4 5">
    <name type="scientific">Staphylococcus hominis</name>
    <dbReference type="NCBI Taxonomy" id="1290"/>
    <lineage>
        <taxon>Bacteria</taxon>
        <taxon>Bacillati</taxon>
        <taxon>Bacillota</taxon>
        <taxon>Bacilli</taxon>
        <taxon>Bacillales</taxon>
        <taxon>Staphylococcaceae</taxon>
        <taxon>Staphylococcus</taxon>
    </lineage>
</organism>
<feature type="transmembrane region" description="Helical" evidence="2">
    <location>
        <begin position="251"/>
        <end position="273"/>
    </location>
</feature>
<feature type="compositionally biased region" description="Polar residues" evidence="1">
    <location>
        <begin position="78"/>
        <end position="87"/>
    </location>
</feature>
<dbReference type="Pfam" id="PF13240">
    <property type="entry name" value="Zn_Ribbon_1"/>
    <property type="match status" value="1"/>
</dbReference>
<evidence type="ECO:0000259" key="3">
    <source>
        <dbReference type="Pfam" id="PF13240"/>
    </source>
</evidence>
<feature type="transmembrane region" description="Helical" evidence="2">
    <location>
        <begin position="153"/>
        <end position="175"/>
    </location>
</feature>
<feature type="compositionally biased region" description="Polar residues" evidence="1">
    <location>
        <begin position="39"/>
        <end position="66"/>
    </location>
</feature>
<name>A0A974KX28_STAHO</name>
<dbReference type="AlphaFoldDB" id="A0A974KX28"/>
<comment type="caution">
    <text evidence="4">The sequence shown here is derived from an EMBL/GenBank/DDBJ whole genome shotgun (WGS) entry which is preliminary data.</text>
</comment>
<feature type="compositionally biased region" description="Basic and acidic residues" evidence="1">
    <location>
        <begin position="67"/>
        <end position="77"/>
    </location>
</feature>
<keyword evidence="2" id="KW-0472">Membrane</keyword>
<evidence type="ECO:0000256" key="2">
    <source>
        <dbReference type="SAM" id="Phobius"/>
    </source>
</evidence>
<feature type="transmembrane region" description="Helical" evidence="2">
    <location>
        <begin position="226"/>
        <end position="245"/>
    </location>
</feature>
<sequence length="335" mass="37265">MKCPNCGNSVEPNDAFCGECGQKLERHAQAVNNAEKEISQAQSQDSEPSHGTSRNEQSVAQQTTSKENQHLQHETTQDARIQQHPQIHQTSTYQNNQYQSSSNQQHTQNNQQQFDQFSNHAKEVTQESKGFFKSAFVAPDEVIKSKHAFSFKLLLSLLIAGFLVVAILLAMTIPSDAADIIGGKGSIIMSMIIGMILFLAVIVGATFAITRLVVRQSISFRKVLSDYVLINSVSVALLLISFVLLTANSYVFSTSVFVLSILLFVISGIYMIAKYSVNSDVRFSSFYGVMIYIIIIFLFISIFGESFLHQIINQFTQNIGDFLDNDFFNGGGYSY</sequence>
<evidence type="ECO:0000256" key="1">
    <source>
        <dbReference type="SAM" id="MobiDB-lite"/>
    </source>
</evidence>
<dbReference type="Proteomes" id="UP000241540">
    <property type="component" value="Unassembled WGS sequence"/>
</dbReference>
<reference evidence="4 5" key="1">
    <citation type="journal article" date="2016" name="Front. Microbiol.">
        <title>Comprehensive Phylogenetic Analysis of Bovine Non-aureus Staphylococci Species Based on Whole-Genome Sequencing.</title>
        <authorList>
            <person name="Naushad S."/>
            <person name="Barkema H.W."/>
            <person name="Luby C."/>
            <person name="Condas L.A."/>
            <person name="Nobrega D.B."/>
            <person name="Carson D.A."/>
            <person name="De Buck J."/>
        </authorList>
    </citation>
    <scope>NUCLEOTIDE SEQUENCE [LARGE SCALE GENOMIC DNA]</scope>
    <source>
        <strain evidence="4 5">SNUC 5336</strain>
    </source>
</reference>
<keyword evidence="2" id="KW-1133">Transmembrane helix</keyword>
<evidence type="ECO:0000313" key="4">
    <source>
        <dbReference type="EMBL" id="PTK30426.1"/>
    </source>
</evidence>
<dbReference type="RefSeq" id="WP_107622465.1">
    <property type="nucleotide sequence ID" value="NZ_JAHCQA010000002.1"/>
</dbReference>
<feature type="transmembrane region" description="Helical" evidence="2">
    <location>
        <begin position="187"/>
        <end position="214"/>
    </location>
</feature>
<dbReference type="EMBL" id="PZHX01000013">
    <property type="protein sequence ID" value="PTK30426.1"/>
    <property type="molecule type" value="Genomic_DNA"/>
</dbReference>
<evidence type="ECO:0000313" key="5">
    <source>
        <dbReference type="Proteomes" id="UP000241540"/>
    </source>
</evidence>
<gene>
    <name evidence="4" type="ORF">BUZ51_07280</name>
</gene>
<protein>
    <submittedName>
        <fullName evidence="4">Zinc ribbon domain-containing protein</fullName>
    </submittedName>
</protein>
<dbReference type="InterPro" id="IPR026870">
    <property type="entry name" value="Zinc_ribbon_dom"/>
</dbReference>
<feature type="transmembrane region" description="Helical" evidence="2">
    <location>
        <begin position="285"/>
        <end position="304"/>
    </location>
</feature>
<feature type="region of interest" description="Disordered" evidence="1">
    <location>
        <begin position="31"/>
        <end position="111"/>
    </location>
</feature>
<proteinExistence type="predicted"/>
<keyword evidence="2" id="KW-0812">Transmembrane</keyword>